<reference evidence="2" key="1">
    <citation type="journal article" date="2015" name="Nature">
        <title>Complex archaea that bridge the gap between prokaryotes and eukaryotes.</title>
        <authorList>
            <person name="Spang A."/>
            <person name="Saw J.H."/>
            <person name="Jorgensen S.L."/>
            <person name="Zaremba-Niedzwiedzka K."/>
            <person name="Martijn J."/>
            <person name="Lind A.E."/>
            <person name="van Eijk R."/>
            <person name="Schleper C."/>
            <person name="Guy L."/>
            <person name="Ettema T.J."/>
        </authorList>
    </citation>
    <scope>NUCLEOTIDE SEQUENCE</scope>
</reference>
<keyword evidence="1" id="KW-0812">Transmembrane</keyword>
<protein>
    <submittedName>
        <fullName evidence="2">Uncharacterized protein</fullName>
    </submittedName>
</protein>
<accession>A0A0F9FTR1</accession>
<organism evidence="2">
    <name type="scientific">marine sediment metagenome</name>
    <dbReference type="NCBI Taxonomy" id="412755"/>
    <lineage>
        <taxon>unclassified sequences</taxon>
        <taxon>metagenomes</taxon>
        <taxon>ecological metagenomes</taxon>
    </lineage>
</organism>
<keyword evidence="1" id="KW-1133">Transmembrane helix</keyword>
<comment type="caution">
    <text evidence="2">The sequence shown here is derived from an EMBL/GenBank/DDBJ whole genome shotgun (WGS) entry which is preliminary data.</text>
</comment>
<gene>
    <name evidence="2" type="ORF">LCGC14_1912560</name>
</gene>
<sequence length="103" mass="11545">MTDEYEYQHEKYQPESELSKLATLSFLVLTLAAIQLALFHFAYEVFGIVGAGIVFALLIAGWIRLFDYNPGIGYYQKRYGLRPGTLHQPSKEATPCGSNVLPS</sequence>
<proteinExistence type="predicted"/>
<dbReference type="EMBL" id="LAZR01020227">
    <property type="protein sequence ID" value="KKL89653.1"/>
    <property type="molecule type" value="Genomic_DNA"/>
</dbReference>
<keyword evidence="1" id="KW-0472">Membrane</keyword>
<evidence type="ECO:0000256" key="1">
    <source>
        <dbReference type="SAM" id="Phobius"/>
    </source>
</evidence>
<feature type="transmembrane region" description="Helical" evidence="1">
    <location>
        <begin position="45"/>
        <end position="66"/>
    </location>
</feature>
<feature type="transmembrane region" description="Helical" evidence="1">
    <location>
        <begin position="21"/>
        <end position="39"/>
    </location>
</feature>
<name>A0A0F9FTR1_9ZZZZ</name>
<dbReference type="AlphaFoldDB" id="A0A0F9FTR1"/>
<evidence type="ECO:0000313" key="2">
    <source>
        <dbReference type="EMBL" id="KKL89653.1"/>
    </source>
</evidence>